<dbReference type="OrthoDB" id="2526683at2759"/>
<evidence type="ECO:0000313" key="2">
    <source>
        <dbReference type="EnsemblMetazoa" id="G31136.4:cds"/>
    </source>
</evidence>
<dbReference type="GeneID" id="105320047"/>
<dbReference type="OMA" id="HLWIFNS"/>
<dbReference type="AlphaFoldDB" id="A0A8W8M959"/>
<dbReference type="PANTHER" id="PTHR31841">
    <property type="entry name" value="PROTEIN FAM72A-RELATED"/>
    <property type="match status" value="1"/>
</dbReference>
<proteinExistence type="inferred from homology"/>
<dbReference type="EnsemblMetazoa" id="G31136.4">
    <property type="protein sequence ID" value="G31136.4:cds"/>
    <property type="gene ID" value="G31136"/>
</dbReference>
<dbReference type="KEGG" id="crg:105320047"/>
<organism evidence="2 3">
    <name type="scientific">Magallana gigas</name>
    <name type="common">Pacific oyster</name>
    <name type="synonym">Crassostrea gigas</name>
    <dbReference type="NCBI Taxonomy" id="29159"/>
    <lineage>
        <taxon>Eukaryota</taxon>
        <taxon>Metazoa</taxon>
        <taxon>Spiralia</taxon>
        <taxon>Lophotrochozoa</taxon>
        <taxon>Mollusca</taxon>
        <taxon>Bivalvia</taxon>
        <taxon>Autobranchia</taxon>
        <taxon>Pteriomorphia</taxon>
        <taxon>Ostreida</taxon>
        <taxon>Ostreoidea</taxon>
        <taxon>Ostreidae</taxon>
        <taxon>Magallana</taxon>
    </lineage>
</organism>
<sequence length="149" mass="17178">MSDKLSMHPQFRSKEVFFLDCRHCESNVCRRAMESVLVADSQTKLFSTDCPEKSSVELTGERFETDSCNCQLENVACVFCGSVLGYNVRLPCKTCLQSCNNGHLWMFYTEKISPYQRFNKKGEEVLLWGNIPEMSHDHALDFLIDECLR</sequence>
<dbReference type="GO" id="GO:0005829">
    <property type="term" value="C:cytosol"/>
    <property type="evidence" value="ECO:0007669"/>
    <property type="project" value="TreeGrafter"/>
</dbReference>
<evidence type="ECO:0008006" key="4">
    <source>
        <dbReference type="Google" id="ProtNLM"/>
    </source>
</evidence>
<comment type="similarity">
    <text evidence="1">Belongs to the FAM72 family.</text>
</comment>
<keyword evidence="3" id="KW-1185">Reference proteome</keyword>
<evidence type="ECO:0000256" key="1">
    <source>
        <dbReference type="ARBA" id="ARBA00006888"/>
    </source>
</evidence>
<accession>A0A8W8M959</accession>
<dbReference type="InterPro" id="IPR026768">
    <property type="entry name" value="YPEH2ZP"/>
</dbReference>
<dbReference type="Pfam" id="PF14976">
    <property type="entry name" value="YPEH2ZP"/>
    <property type="match status" value="1"/>
</dbReference>
<protein>
    <recommendedName>
        <fullName evidence="4">Protein FAM72A</fullName>
    </recommendedName>
</protein>
<name>A0A8W8M959_MAGGI</name>
<reference evidence="2" key="1">
    <citation type="submission" date="2022-08" db="UniProtKB">
        <authorList>
            <consortium name="EnsemblMetazoa"/>
        </authorList>
    </citation>
    <scope>IDENTIFICATION</scope>
    <source>
        <strain evidence="2">05x7-T-G4-1.051#20</strain>
    </source>
</reference>
<dbReference type="Proteomes" id="UP000005408">
    <property type="component" value="Unassembled WGS sequence"/>
</dbReference>
<dbReference type="EnsemblMetazoa" id="G31136.3">
    <property type="protein sequence ID" value="G31136.3:cds"/>
    <property type="gene ID" value="G31136"/>
</dbReference>
<dbReference type="RefSeq" id="XP_011416117.2">
    <property type="nucleotide sequence ID" value="XM_011417815.4"/>
</dbReference>
<evidence type="ECO:0000313" key="3">
    <source>
        <dbReference type="Proteomes" id="UP000005408"/>
    </source>
</evidence>
<dbReference type="PANTHER" id="PTHR31841:SF1">
    <property type="entry name" value="PROTEIN FAM72A-RELATED"/>
    <property type="match status" value="1"/>
</dbReference>